<name>A0ABS2UHV9_9ACTN</name>
<proteinExistence type="predicted"/>
<evidence type="ECO:0000259" key="1">
    <source>
        <dbReference type="Pfam" id="PF15567"/>
    </source>
</evidence>
<sequence>MITRERAVALAEEALLHEHRSSAYAEGPLPAEVVTGVKAHEFGWLVTVRSRAWVETGDSRHAIVGGGPILVDGEGGGVFMIPAVVLRLDTWRDEYRRRVRGQVPDDPHAALRAQVAGVLASHGRLAAIRALRRELPALDLRQAVAFVSALQRGEESGQDLALPPPPEPASVEQFIRLL</sequence>
<gene>
    <name evidence="2" type="ORF">JE024_00495</name>
</gene>
<dbReference type="InterPro" id="IPR029082">
    <property type="entry name" value="Imm35"/>
</dbReference>
<evidence type="ECO:0000313" key="3">
    <source>
        <dbReference type="Proteomes" id="UP000664109"/>
    </source>
</evidence>
<evidence type="ECO:0000313" key="2">
    <source>
        <dbReference type="EMBL" id="MBM9617229.1"/>
    </source>
</evidence>
<dbReference type="RefSeq" id="WP_205371650.1">
    <property type="nucleotide sequence ID" value="NZ_JAFEJA010000001.1"/>
</dbReference>
<protein>
    <recommendedName>
        <fullName evidence="1">Immunity protein 35 domain-containing protein</fullName>
    </recommendedName>
</protein>
<reference evidence="2 3" key="1">
    <citation type="journal article" date="2016" name="Arch. Microbiol.">
        <title>Streptomyces zhihengii sp. nov., isolated from rhizospheric soil of Psammosilene tunicoides.</title>
        <authorList>
            <person name="Huang M.J."/>
            <person name="Fei J.J."/>
            <person name="Salam N."/>
            <person name="Kim C.J."/>
            <person name="Hozzein W.N."/>
            <person name="Xiao M."/>
            <person name="Huang H.Q."/>
            <person name="Li W.J."/>
        </authorList>
    </citation>
    <scope>NUCLEOTIDE SEQUENCE [LARGE SCALE GENOMIC DNA]</scope>
    <source>
        <strain evidence="2 3">YIM T102</strain>
    </source>
</reference>
<accession>A0ABS2UHV9</accession>
<dbReference type="Pfam" id="PF15567">
    <property type="entry name" value="Imm35"/>
    <property type="match status" value="1"/>
</dbReference>
<dbReference type="EMBL" id="JAFEJA010000001">
    <property type="protein sequence ID" value="MBM9617229.1"/>
    <property type="molecule type" value="Genomic_DNA"/>
</dbReference>
<keyword evidence="3" id="KW-1185">Reference proteome</keyword>
<dbReference type="Proteomes" id="UP000664109">
    <property type="component" value="Unassembled WGS sequence"/>
</dbReference>
<comment type="caution">
    <text evidence="2">The sequence shown here is derived from an EMBL/GenBank/DDBJ whole genome shotgun (WGS) entry which is preliminary data.</text>
</comment>
<feature type="domain" description="Immunity protein 35" evidence="1">
    <location>
        <begin position="34"/>
        <end position="83"/>
    </location>
</feature>
<organism evidence="2 3">
    <name type="scientific">Streptomyces zhihengii</name>
    <dbReference type="NCBI Taxonomy" id="1818004"/>
    <lineage>
        <taxon>Bacteria</taxon>
        <taxon>Bacillati</taxon>
        <taxon>Actinomycetota</taxon>
        <taxon>Actinomycetes</taxon>
        <taxon>Kitasatosporales</taxon>
        <taxon>Streptomycetaceae</taxon>
        <taxon>Streptomyces</taxon>
    </lineage>
</organism>